<dbReference type="InterPro" id="IPR008972">
    <property type="entry name" value="Cupredoxin"/>
</dbReference>
<dbReference type="GO" id="GO:0009055">
    <property type="term" value="F:electron transfer activity"/>
    <property type="evidence" value="ECO:0007669"/>
    <property type="project" value="InterPro"/>
</dbReference>
<sequence>MSDSADVSRRGFLRTATGAAAAGAVAAGASGSAAAQSEEPDWGGWFNDANVSSFEDARGEEEVTVQVGAGDDGLAFDPTGLWVDPGTTITFEWTGAGGAHNVVGDDGPAADDLDSGDPVDEEGYTYEFEVTEEHEGITNYDCVPHISVNMFGGIAVGDDVDTVESGGGGGGAGGPPPVPDSALTLSVATVVALLSTLGFTFFFMKYGGDYEDSA</sequence>
<dbReference type="InterPro" id="IPR000923">
    <property type="entry name" value="BlueCu_1"/>
</dbReference>
<feature type="domain" description="Blue (type 1) copper" evidence="4">
    <location>
        <begin position="64"/>
        <end position="156"/>
    </location>
</feature>
<protein>
    <submittedName>
        <fullName evidence="5">Halocyanin domain-containing protein</fullName>
    </submittedName>
</protein>
<keyword evidence="1" id="KW-0479">Metal-binding</keyword>
<accession>A0AAE3K8U8</accession>
<dbReference type="NCBIfam" id="TIGR03102">
    <property type="entry name" value="halo_cynanin"/>
    <property type="match status" value="1"/>
</dbReference>
<evidence type="ECO:0000313" key="6">
    <source>
        <dbReference type="Proteomes" id="UP001203207"/>
    </source>
</evidence>
<dbReference type="RefSeq" id="WP_250582142.1">
    <property type="nucleotide sequence ID" value="NZ_JAKRVX010000001.1"/>
</dbReference>
<dbReference type="InterPro" id="IPR017533">
    <property type="entry name" value="Halocyanin"/>
</dbReference>
<dbReference type="Gene3D" id="2.60.40.420">
    <property type="entry name" value="Cupredoxins - blue copper proteins"/>
    <property type="match status" value="1"/>
</dbReference>
<keyword evidence="3" id="KW-1133">Transmembrane helix</keyword>
<dbReference type="SUPFAM" id="SSF49503">
    <property type="entry name" value="Cupredoxins"/>
    <property type="match status" value="1"/>
</dbReference>
<comment type="caution">
    <text evidence="5">The sequence shown here is derived from an EMBL/GenBank/DDBJ whole genome shotgun (WGS) entry which is preliminary data.</text>
</comment>
<dbReference type="Pfam" id="PF00127">
    <property type="entry name" value="Copper-bind"/>
    <property type="match status" value="1"/>
</dbReference>
<keyword evidence="2" id="KW-0186">Copper</keyword>
<gene>
    <name evidence="5" type="ORF">AArcSt2_00185</name>
</gene>
<proteinExistence type="predicted"/>
<feature type="transmembrane region" description="Helical" evidence="3">
    <location>
        <begin position="182"/>
        <end position="204"/>
    </location>
</feature>
<name>A0AAE3K8U8_9EURY</name>
<dbReference type="GO" id="GO:0005507">
    <property type="term" value="F:copper ion binding"/>
    <property type="evidence" value="ECO:0007669"/>
    <property type="project" value="InterPro"/>
</dbReference>
<keyword evidence="6" id="KW-1185">Reference proteome</keyword>
<evidence type="ECO:0000313" key="5">
    <source>
        <dbReference type="EMBL" id="MCL9815354.1"/>
    </source>
</evidence>
<evidence type="ECO:0000256" key="2">
    <source>
        <dbReference type="ARBA" id="ARBA00023008"/>
    </source>
</evidence>
<dbReference type="AlphaFoldDB" id="A0AAE3K8U8"/>
<reference evidence="5" key="1">
    <citation type="journal article" date="2022" name="Syst. Appl. Microbiol.">
        <title>Natronocalculus amylovorans gen. nov., sp. nov., and Natranaeroarchaeum aerophilus sp. nov., dominant culturable amylolytic natronoarchaea from hypersaline soda lakes in southwestern Siberia.</title>
        <authorList>
            <person name="Sorokin D.Y."/>
            <person name="Elcheninov A.G."/>
            <person name="Khizhniak T.V."/>
            <person name="Koenen M."/>
            <person name="Bale N.J."/>
            <person name="Damste J.S.S."/>
            <person name="Kublanov I.V."/>
        </authorList>
    </citation>
    <scope>NUCLEOTIDE SEQUENCE</scope>
    <source>
        <strain evidence="5">AArc-St2</strain>
    </source>
</reference>
<dbReference type="PROSITE" id="PS51318">
    <property type="entry name" value="TAT"/>
    <property type="match status" value="1"/>
</dbReference>
<evidence type="ECO:0000259" key="4">
    <source>
        <dbReference type="Pfam" id="PF00127"/>
    </source>
</evidence>
<dbReference type="InterPro" id="IPR006311">
    <property type="entry name" value="TAT_signal"/>
</dbReference>
<dbReference type="EMBL" id="JAKRVX010000001">
    <property type="protein sequence ID" value="MCL9815354.1"/>
    <property type="molecule type" value="Genomic_DNA"/>
</dbReference>
<evidence type="ECO:0000256" key="1">
    <source>
        <dbReference type="ARBA" id="ARBA00022723"/>
    </source>
</evidence>
<keyword evidence="3" id="KW-0472">Membrane</keyword>
<evidence type="ECO:0000256" key="3">
    <source>
        <dbReference type="SAM" id="Phobius"/>
    </source>
</evidence>
<reference evidence="5" key="2">
    <citation type="submission" date="2022-02" db="EMBL/GenBank/DDBJ databases">
        <authorList>
            <person name="Elcheninov A.G."/>
            <person name="Sorokin D.Y."/>
            <person name="Kublanov I.V."/>
        </authorList>
    </citation>
    <scope>NUCLEOTIDE SEQUENCE</scope>
    <source>
        <strain evidence="5">AArc-St2</strain>
    </source>
</reference>
<keyword evidence="3" id="KW-0812">Transmembrane</keyword>
<organism evidence="5 6">
    <name type="scientific">Natronocalculus amylovorans</name>
    <dbReference type="NCBI Taxonomy" id="2917812"/>
    <lineage>
        <taxon>Archaea</taxon>
        <taxon>Methanobacteriati</taxon>
        <taxon>Methanobacteriota</taxon>
        <taxon>Stenosarchaea group</taxon>
        <taxon>Halobacteria</taxon>
        <taxon>Halobacteriales</taxon>
        <taxon>Haloferacaceae</taxon>
        <taxon>Natronocalculus</taxon>
    </lineage>
</organism>
<dbReference type="Proteomes" id="UP001203207">
    <property type="component" value="Unassembled WGS sequence"/>
</dbReference>